<reference evidence="1 2" key="1">
    <citation type="submission" date="2018-04" db="EMBL/GenBank/DDBJ databases">
        <title>Flavobacterium sp. nov., isolated from glacier ice.</title>
        <authorList>
            <person name="Liu Q."/>
            <person name="Xin Y.-H."/>
        </authorList>
    </citation>
    <scope>NUCLEOTIDE SEQUENCE [LARGE SCALE GENOMIC DNA]</scope>
    <source>
        <strain evidence="1 2">RB1R5</strain>
    </source>
</reference>
<proteinExistence type="predicted"/>
<name>A0A2U1JIP7_9FLAO</name>
<evidence type="ECO:0000313" key="2">
    <source>
        <dbReference type="Proteomes" id="UP000245449"/>
    </source>
</evidence>
<dbReference type="RefSeq" id="WP_116724900.1">
    <property type="nucleotide sequence ID" value="NZ_QCZI01000009.1"/>
</dbReference>
<sequence>MKWIFLILIIIGFSFDGIAQNEFLNKKNSFAPVGNNLITPSIAAPSVFKLNTKPITSSKSILETNTLQFTNPNNFKNPGDIYKEKLNRKVGEDESKIFRKNEYLGDFKSRSTFVKISYRDFGEVDGDLIRVLVNDKEVQSRVFLEGNFKGFELNLEKGFNKIDFEALNQGYSGPNTAEFKVYDDQGMLVSANQWNLATGFKATIIIVKE</sequence>
<dbReference type="OrthoDB" id="1148517at2"/>
<organism evidence="1 2">
    <name type="scientific">Flavobacterium psychrotolerans</name>
    <dbReference type="NCBI Taxonomy" id="2169410"/>
    <lineage>
        <taxon>Bacteria</taxon>
        <taxon>Pseudomonadati</taxon>
        <taxon>Bacteroidota</taxon>
        <taxon>Flavobacteriia</taxon>
        <taxon>Flavobacteriales</taxon>
        <taxon>Flavobacteriaceae</taxon>
        <taxon>Flavobacterium</taxon>
    </lineage>
</organism>
<dbReference type="EMBL" id="QCZI01000009">
    <property type="protein sequence ID" value="PWA05026.1"/>
    <property type="molecule type" value="Genomic_DNA"/>
</dbReference>
<comment type="caution">
    <text evidence="1">The sequence shown here is derived from an EMBL/GenBank/DDBJ whole genome shotgun (WGS) entry which is preliminary data.</text>
</comment>
<gene>
    <name evidence="1" type="ORF">DB895_08295</name>
</gene>
<accession>A0A2U1JIP7</accession>
<keyword evidence="2" id="KW-1185">Reference proteome</keyword>
<dbReference type="Proteomes" id="UP000245449">
    <property type="component" value="Unassembled WGS sequence"/>
</dbReference>
<evidence type="ECO:0000313" key="1">
    <source>
        <dbReference type="EMBL" id="PWA05026.1"/>
    </source>
</evidence>
<dbReference type="AlphaFoldDB" id="A0A2U1JIP7"/>
<protein>
    <recommendedName>
        <fullName evidence="3">Secreted protein</fullName>
    </recommendedName>
</protein>
<evidence type="ECO:0008006" key="3">
    <source>
        <dbReference type="Google" id="ProtNLM"/>
    </source>
</evidence>